<feature type="transmembrane region" description="Helical" evidence="1">
    <location>
        <begin position="180"/>
        <end position="199"/>
    </location>
</feature>
<name>A0ABN3VD47_9PSEU</name>
<reference evidence="2 3" key="1">
    <citation type="journal article" date="2019" name="Int. J. Syst. Evol. Microbiol.">
        <title>The Global Catalogue of Microorganisms (GCM) 10K type strain sequencing project: providing services to taxonomists for standard genome sequencing and annotation.</title>
        <authorList>
            <consortium name="The Broad Institute Genomics Platform"/>
            <consortium name="The Broad Institute Genome Sequencing Center for Infectious Disease"/>
            <person name="Wu L."/>
            <person name="Ma J."/>
        </authorList>
    </citation>
    <scope>NUCLEOTIDE SEQUENCE [LARGE SCALE GENOMIC DNA]</scope>
    <source>
        <strain evidence="2 3">JCM 9383</strain>
    </source>
</reference>
<dbReference type="RefSeq" id="WP_344680330.1">
    <property type="nucleotide sequence ID" value="NZ_BAAAUX010000014.1"/>
</dbReference>
<keyword evidence="1" id="KW-0472">Membrane</keyword>
<comment type="caution">
    <text evidence="2">The sequence shown here is derived from an EMBL/GenBank/DDBJ whole genome shotgun (WGS) entry which is preliminary data.</text>
</comment>
<dbReference type="Proteomes" id="UP001500979">
    <property type="component" value="Unassembled WGS sequence"/>
</dbReference>
<feature type="transmembrane region" description="Helical" evidence="1">
    <location>
        <begin position="139"/>
        <end position="168"/>
    </location>
</feature>
<protein>
    <submittedName>
        <fullName evidence="2">Uncharacterized protein</fullName>
    </submittedName>
</protein>
<feature type="transmembrane region" description="Helical" evidence="1">
    <location>
        <begin position="211"/>
        <end position="230"/>
    </location>
</feature>
<evidence type="ECO:0000256" key="1">
    <source>
        <dbReference type="SAM" id="Phobius"/>
    </source>
</evidence>
<sequence length="256" mass="28257">MLAVVFFPWSTARFLLKPAIGPQPRDRLLDRIGFWRAVIGLAAVAVASTPYLSVRAVLGNAQEKALLTAQYAMIGLPLAFFVLLAATRSAYRHEFVGRTPRLVRRVATVIACYGVLFGYAFAVMGFFSLFNGELRGVQALLALASLPGLILTGLWCAVFFACTIYWAARTSFWLGEMHPLLAPVGSVVLVLVVTARETYLRETNGLPSPLWLSLNICGLISTLALAFWEYRHLRASGYRFREGPNPTYRPPVATSR</sequence>
<accession>A0ABN3VD47</accession>
<feature type="transmembrane region" description="Helical" evidence="1">
    <location>
        <begin position="33"/>
        <end position="53"/>
    </location>
</feature>
<evidence type="ECO:0000313" key="2">
    <source>
        <dbReference type="EMBL" id="GAA2793567.1"/>
    </source>
</evidence>
<keyword evidence="3" id="KW-1185">Reference proteome</keyword>
<dbReference type="EMBL" id="BAAAUX010000014">
    <property type="protein sequence ID" value="GAA2793567.1"/>
    <property type="molecule type" value="Genomic_DNA"/>
</dbReference>
<organism evidence="2 3">
    <name type="scientific">Saccharopolyspora taberi</name>
    <dbReference type="NCBI Taxonomy" id="60895"/>
    <lineage>
        <taxon>Bacteria</taxon>
        <taxon>Bacillati</taxon>
        <taxon>Actinomycetota</taxon>
        <taxon>Actinomycetes</taxon>
        <taxon>Pseudonocardiales</taxon>
        <taxon>Pseudonocardiaceae</taxon>
        <taxon>Saccharopolyspora</taxon>
    </lineage>
</organism>
<proteinExistence type="predicted"/>
<feature type="transmembrane region" description="Helical" evidence="1">
    <location>
        <begin position="106"/>
        <end position="127"/>
    </location>
</feature>
<evidence type="ECO:0000313" key="3">
    <source>
        <dbReference type="Proteomes" id="UP001500979"/>
    </source>
</evidence>
<keyword evidence="1" id="KW-0812">Transmembrane</keyword>
<gene>
    <name evidence="2" type="ORF">GCM10010470_30550</name>
</gene>
<keyword evidence="1" id="KW-1133">Transmembrane helix</keyword>
<feature type="transmembrane region" description="Helical" evidence="1">
    <location>
        <begin position="65"/>
        <end position="86"/>
    </location>
</feature>